<proteinExistence type="predicted"/>
<dbReference type="GO" id="GO:0050043">
    <property type="term" value="F:lactate racemase activity"/>
    <property type="evidence" value="ECO:0007669"/>
    <property type="project" value="InterPro"/>
</dbReference>
<dbReference type="PANTHER" id="PTHR33171:SF17">
    <property type="entry name" value="LARA-LIKE N-TERMINAL DOMAIN-CONTAINING PROTEIN"/>
    <property type="match status" value="1"/>
</dbReference>
<dbReference type="InterPro" id="IPR018657">
    <property type="entry name" value="LarA-like_N"/>
</dbReference>
<dbReference type="InterPro" id="IPR048068">
    <property type="entry name" value="LarA-like"/>
</dbReference>
<gene>
    <name evidence="2" type="ORF">Q604_UNBC17017G0001</name>
</gene>
<feature type="domain" description="LarA-like N-terminal" evidence="1">
    <location>
        <begin position="13"/>
        <end position="58"/>
    </location>
</feature>
<feature type="non-terminal residue" evidence="2">
    <location>
        <position position="58"/>
    </location>
</feature>
<protein>
    <recommendedName>
        <fullName evidence="1">LarA-like N-terminal domain-containing protein</fullName>
    </recommendedName>
</protein>
<dbReference type="Pfam" id="PF09861">
    <property type="entry name" value="Lar_N"/>
    <property type="match status" value="1"/>
</dbReference>
<evidence type="ECO:0000313" key="2">
    <source>
        <dbReference type="EMBL" id="ETJ27321.1"/>
    </source>
</evidence>
<accession>W1XB41</accession>
<dbReference type="Gene3D" id="3.40.50.11440">
    <property type="match status" value="1"/>
</dbReference>
<sequence length="58" mass="6258">MSIRLCHNVLLSIINKLAVETELLISEGFIEPHFFAGFSGGRKSVLPGIASEVTVMAN</sequence>
<comment type="caution">
    <text evidence="2">The sequence shown here is derived from an EMBL/GenBank/DDBJ whole genome shotgun (WGS) entry which is preliminary data.</text>
</comment>
<evidence type="ECO:0000259" key="1">
    <source>
        <dbReference type="Pfam" id="PF09861"/>
    </source>
</evidence>
<dbReference type="AlphaFoldDB" id="W1XB41"/>
<reference evidence="2" key="1">
    <citation type="submission" date="2013-12" db="EMBL/GenBank/DDBJ databases">
        <title>A Varibaculum cambriense genome reconstructed from a premature infant gut community with otherwise low bacterial novelty that shifts toward anaerobic metabolism during the third week of life.</title>
        <authorList>
            <person name="Brown C.T."/>
            <person name="Sharon I."/>
            <person name="Thomas B.C."/>
            <person name="Castelle C.J."/>
            <person name="Morowitz M.J."/>
            <person name="Banfield J.F."/>
        </authorList>
    </citation>
    <scope>NUCLEOTIDE SEQUENCE</scope>
</reference>
<organism evidence="2">
    <name type="scientific">human gut metagenome</name>
    <dbReference type="NCBI Taxonomy" id="408170"/>
    <lineage>
        <taxon>unclassified sequences</taxon>
        <taxon>metagenomes</taxon>
        <taxon>organismal metagenomes</taxon>
    </lineage>
</organism>
<dbReference type="EMBL" id="AZMM01017017">
    <property type="protein sequence ID" value="ETJ27321.1"/>
    <property type="molecule type" value="Genomic_DNA"/>
</dbReference>
<name>W1XB41_9ZZZZ</name>
<dbReference type="PANTHER" id="PTHR33171">
    <property type="entry name" value="LAR_N DOMAIN-CONTAINING PROTEIN"/>
    <property type="match status" value="1"/>
</dbReference>